<organism evidence="6 7">
    <name type="scientific">Altericroceibacterium indicum</name>
    <dbReference type="NCBI Taxonomy" id="374177"/>
    <lineage>
        <taxon>Bacteria</taxon>
        <taxon>Pseudomonadati</taxon>
        <taxon>Pseudomonadota</taxon>
        <taxon>Alphaproteobacteria</taxon>
        <taxon>Sphingomonadales</taxon>
        <taxon>Erythrobacteraceae</taxon>
        <taxon>Altericroceibacterium</taxon>
    </lineage>
</organism>
<dbReference type="RefSeq" id="WP_160738487.1">
    <property type="nucleotide sequence ID" value="NZ_WTYQ01000001.1"/>
</dbReference>
<dbReference type="Proteomes" id="UP000460561">
    <property type="component" value="Unassembled WGS sequence"/>
</dbReference>
<dbReference type="PANTHER" id="PTHR36917:SF1">
    <property type="entry name" value="INNER MEMBRANE-SPANNING PROTEIN YCIB"/>
    <property type="match status" value="1"/>
</dbReference>
<evidence type="ECO:0000313" key="7">
    <source>
        <dbReference type="Proteomes" id="UP000460561"/>
    </source>
</evidence>
<keyword evidence="3 5" id="KW-1133">Transmembrane helix</keyword>
<feature type="transmembrane region" description="Helical" evidence="5">
    <location>
        <begin position="120"/>
        <end position="150"/>
    </location>
</feature>
<accession>A0A845A734</accession>
<protein>
    <submittedName>
        <fullName evidence="6">Intracellular septation protein</fullName>
    </submittedName>
</protein>
<evidence type="ECO:0000313" key="6">
    <source>
        <dbReference type="EMBL" id="MXP25357.1"/>
    </source>
</evidence>
<comment type="caution">
    <text evidence="6">The sequence shown here is derived from an EMBL/GenBank/DDBJ whole genome shotgun (WGS) entry which is preliminary data.</text>
</comment>
<feature type="transmembrane region" description="Helical" evidence="5">
    <location>
        <begin position="58"/>
        <end position="76"/>
    </location>
</feature>
<dbReference type="InterPro" id="IPR006008">
    <property type="entry name" value="YciB"/>
</dbReference>
<feature type="transmembrane region" description="Helical" evidence="5">
    <location>
        <begin position="82"/>
        <end position="99"/>
    </location>
</feature>
<feature type="transmembrane region" description="Helical" evidence="5">
    <location>
        <begin position="156"/>
        <end position="176"/>
    </location>
</feature>
<name>A0A845A734_9SPHN</name>
<evidence type="ECO:0000256" key="3">
    <source>
        <dbReference type="ARBA" id="ARBA00022989"/>
    </source>
</evidence>
<reference evidence="6 7" key="1">
    <citation type="submission" date="2019-12" db="EMBL/GenBank/DDBJ databases">
        <title>Genomic-based taxomic classification of the family Erythrobacteraceae.</title>
        <authorList>
            <person name="Xu L."/>
        </authorList>
    </citation>
    <scope>NUCLEOTIDE SEQUENCE [LARGE SCALE GENOMIC DNA]</scope>
    <source>
        <strain evidence="6 7">DSM 18604</strain>
    </source>
</reference>
<evidence type="ECO:0000256" key="1">
    <source>
        <dbReference type="ARBA" id="ARBA00022475"/>
    </source>
</evidence>
<dbReference type="EMBL" id="WTYQ01000001">
    <property type="protein sequence ID" value="MXP25357.1"/>
    <property type="molecule type" value="Genomic_DNA"/>
</dbReference>
<dbReference type="OrthoDB" id="7375527at2"/>
<keyword evidence="4 5" id="KW-0472">Membrane</keyword>
<evidence type="ECO:0000256" key="2">
    <source>
        <dbReference type="ARBA" id="ARBA00022692"/>
    </source>
</evidence>
<evidence type="ECO:0000256" key="5">
    <source>
        <dbReference type="SAM" id="Phobius"/>
    </source>
</evidence>
<gene>
    <name evidence="6" type="ORF">GRI39_04760</name>
</gene>
<dbReference type="PANTHER" id="PTHR36917">
    <property type="entry name" value="INTRACELLULAR SEPTATION PROTEIN A-RELATED"/>
    <property type="match status" value="1"/>
</dbReference>
<dbReference type="Pfam" id="PF04279">
    <property type="entry name" value="IspA"/>
    <property type="match status" value="1"/>
</dbReference>
<sequence length="204" mass="21833">MRELLIGGRAILLDFASTLVFFALYALTDNLGLAVGAGIALALTQIGWRLSHGQPVDALQWISLVTIVAGGTATLVSHDARFIMLKPTVIYALVGLVMLRRGWMNRYIPARALASVPDLVVMWGYIWAGAMLFSAALNILLALTCSFVWWGTLMSVWGATSKPLLVLTQIVSMKLIGKRRAKQRAIASTVTSNSCASVGAGASV</sequence>
<proteinExistence type="predicted"/>
<dbReference type="GO" id="GO:0005886">
    <property type="term" value="C:plasma membrane"/>
    <property type="evidence" value="ECO:0007669"/>
    <property type="project" value="TreeGrafter"/>
</dbReference>
<keyword evidence="1" id="KW-1003">Cell membrane</keyword>
<dbReference type="AlphaFoldDB" id="A0A845A734"/>
<keyword evidence="2 5" id="KW-0812">Transmembrane</keyword>
<evidence type="ECO:0000256" key="4">
    <source>
        <dbReference type="ARBA" id="ARBA00023136"/>
    </source>
</evidence>
<keyword evidence="7" id="KW-1185">Reference proteome</keyword>